<dbReference type="GO" id="GO:0008374">
    <property type="term" value="F:O-acyltransferase activity"/>
    <property type="evidence" value="ECO:0007669"/>
    <property type="project" value="InterPro"/>
</dbReference>
<dbReference type="AlphaFoldDB" id="A0A317YBN0"/>
<evidence type="ECO:0000313" key="2">
    <source>
        <dbReference type="EMBL" id="PWZ56030.1"/>
    </source>
</evidence>
<name>A0A317YBN0_MAIZE</name>
<reference evidence="2" key="1">
    <citation type="journal article" date="2018" name="Nat. Genet.">
        <title>Extensive intraspecific gene order and gene structural variations between Mo17 and other maize genomes.</title>
        <authorList>
            <person name="Sun S."/>
            <person name="Zhou Y."/>
            <person name="Chen J."/>
            <person name="Shi J."/>
            <person name="Zhao H."/>
            <person name="Zhao H."/>
            <person name="Song W."/>
            <person name="Zhang M."/>
            <person name="Cui Y."/>
            <person name="Dong X."/>
            <person name="Liu H."/>
            <person name="Ma X."/>
            <person name="Jiao Y."/>
            <person name="Wang B."/>
            <person name="Wei X."/>
            <person name="Stein J.C."/>
            <person name="Glaubitz J.C."/>
            <person name="Lu F."/>
            <person name="Yu G."/>
            <person name="Liang C."/>
            <person name="Fengler K."/>
            <person name="Li B."/>
            <person name="Rafalski A."/>
            <person name="Schnable P.S."/>
            <person name="Ware D.H."/>
            <person name="Buckler E.S."/>
            <person name="Lai J."/>
        </authorList>
    </citation>
    <scope>NUCLEOTIDE SEQUENCE [LARGE SCALE GENOMIC DNA]</scope>
    <source>
        <tissue evidence="2">Seedling</tissue>
    </source>
</reference>
<dbReference type="Pfam" id="PF02450">
    <property type="entry name" value="LCAT"/>
    <property type="match status" value="1"/>
</dbReference>
<protein>
    <submittedName>
        <fullName evidence="2">Phospholipid--sterol O-acyltransferase</fullName>
    </submittedName>
</protein>
<keyword evidence="1" id="KW-0812">Transmembrane</keyword>
<accession>A0A317YBN0</accession>
<sequence>MADGEDTGHARPQHPMKQSRFNFTKAIVEKVAYYALVWINRLLAVGHDIAIKTDRKVIFFPNYICSYLFLFSIVQKMILILWLVSFVGMLFNFLTLVYIDLETGAVFVGINFVLDRSILSLDLFSAVNCWLKCMLLEPYNQTDHPECKSRPDSGLSTITELDLGYITGTVICISLTLLLLSKENGKGKHLALILFYWARFQVLSLQYGKNGSNGSERVNGPVTDSRYPAHQQIPQAYGYRQMPARLDSTNPSQAMGGYTLQSQKETLFEELPF</sequence>
<feature type="transmembrane region" description="Helical" evidence="1">
    <location>
        <begin position="79"/>
        <end position="99"/>
    </location>
</feature>
<dbReference type="EMBL" id="NCVQ01000001">
    <property type="protein sequence ID" value="PWZ56030.1"/>
    <property type="molecule type" value="Genomic_DNA"/>
</dbReference>
<proteinExistence type="predicted"/>
<keyword evidence="1" id="KW-0472">Membrane</keyword>
<keyword evidence="1" id="KW-1133">Transmembrane helix</keyword>
<comment type="caution">
    <text evidence="2">The sequence shown here is derived from an EMBL/GenBank/DDBJ whole genome shotgun (WGS) entry which is preliminary data.</text>
</comment>
<keyword evidence="2" id="KW-0012">Acyltransferase</keyword>
<organism evidence="2">
    <name type="scientific">Zea mays</name>
    <name type="common">Maize</name>
    <dbReference type="NCBI Taxonomy" id="4577"/>
    <lineage>
        <taxon>Eukaryota</taxon>
        <taxon>Viridiplantae</taxon>
        <taxon>Streptophyta</taxon>
        <taxon>Embryophyta</taxon>
        <taxon>Tracheophyta</taxon>
        <taxon>Spermatophyta</taxon>
        <taxon>Magnoliopsida</taxon>
        <taxon>Liliopsida</taxon>
        <taxon>Poales</taxon>
        <taxon>Poaceae</taxon>
        <taxon>PACMAD clade</taxon>
        <taxon>Panicoideae</taxon>
        <taxon>Andropogonodae</taxon>
        <taxon>Andropogoneae</taxon>
        <taxon>Tripsacinae</taxon>
        <taxon>Zea</taxon>
    </lineage>
</organism>
<evidence type="ECO:0000256" key="1">
    <source>
        <dbReference type="SAM" id="Phobius"/>
    </source>
</evidence>
<dbReference type="Proteomes" id="UP000251960">
    <property type="component" value="Chromosome 1"/>
</dbReference>
<dbReference type="GO" id="GO:0006629">
    <property type="term" value="P:lipid metabolic process"/>
    <property type="evidence" value="ECO:0007669"/>
    <property type="project" value="InterPro"/>
</dbReference>
<feature type="transmembrane region" description="Helical" evidence="1">
    <location>
        <begin position="163"/>
        <end position="180"/>
    </location>
</feature>
<dbReference type="InterPro" id="IPR003386">
    <property type="entry name" value="LACT/PDAT_acylTrfase"/>
</dbReference>
<feature type="transmembrane region" description="Helical" evidence="1">
    <location>
        <begin position="57"/>
        <end position="74"/>
    </location>
</feature>
<dbReference type="ExpressionAtlas" id="A0A317YBN0">
    <property type="expression patterns" value="baseline and differential"/>
</dbReference>
<gene>
    <name evidence="2" type="primary">PSAT_3</name>
    <name evidence="2" type="ORF">Zm00014a_001055</name>
</gene>
<keyword evidence="2" id="KW-0808">Transferase</keyword>